<dbReference type="InterPro" id="IPR059177">
    <property type="entry name" value="GH29D-like_dom"/>
</dbReference>
<evidence type="ECO:0000259" key="12">
    <source>
        <dbReference type="PROSITE" id="PS51272"/>
    </source>
</evidence>
<dbReference type="Gene3D" id="3.40.50.200">
    <property type="entry name" value="Peptidase S8/S53 domain"/>
    <property type="match status" value="1"/>
</dbReference>
<dbReference type="Proteomes" id="UP000288943">
    <property type="component" value="Chromosome"/>
</dbReference>
<dbReference type="KEGG" id="pchi:PC41400_00415"/>
<keyword evidence="5 8" id="KW-0378">Hydrolase</keyword>
<evidence type="ECO:0000256" key="9">
    <source>
        <dbReference type="RuleBase" id="RU003355"/>
    </source>
</evidence>
<evidence type="ECO:0000256" key="3">
    <source>
        <dbReference type="ARBA" id="ARBA00022525"/>
    </source>
</evidence>
<dbReference type="EMBL" id="JAMDMJ010000034">
    <property type="protein sequence ID" value="MCY9598700.1"/>
    <property type="molecule type" value="Genomic_DNA"/>
</dbReference>
<dbReference type="Proteomes" id="UP001527202">
    <property type="component" value="Unassembled WGS sequence"/>
</dbReference>
<dbReference type="Pfam" id="PF13290">
    <property type="entry name" value="CHB_HEX_C_1"/>
    <property type="match status" value="1"/>
</dbReference>
<dbReference type="GO" id="GO:0006508">
    <property type="term" value="P:proteolysis"/>
    <property type="evidence" value="ECO:0007669"/>
    <property type="project" value="UniProtKB-KW"/>
</dbReference>
<dbReference type="InterPro" id="IPR001119">
    <property type="entry name" value="SLH_dom"/>
</dbReference>
<feature type="domain" description="SLH" evidence="12">
    <location>
        <begin position="888"/>
        <end position="947"/>
    </location>
</feature>
<dbReference type="InterPro" id="IPR022398">
    <property type="entry name" value="Peptidase_S8_His-AS"/>
</dbReference>
<keyword evidence="11" id="KW-0732">Signal</keyword>
<comment type="similarity">
    <text evidence="2 8 9">Belongs to the peptidase S8 family.</text>
</comment>
<gene>
    <name evidence="13" type="ORF">M5X16_23375</name>
    <name evidence="14" type="ORF">PC41400_00415</name>
</gene>
<dbReference type="Pfam" id="PF00395">
    <property type="entry name" value="SLH"/>
    <property type="match status" value="3"/>
</dbReference>
<evidence type="ECO:0000256" key="10">
    <source>
        <dbReference type="SAM" id="MobiDB-lite"/>
    </source>
</evidence>
<evidence type="ECO:0000256" key="5">
    <source>
        <dbReference type="ARBA" id="ARBA00022801"/>
    </source>
</evidence>
<evidence type="ECO:0000256" key="4">
    <source>
        <dbReference type="ARBA" id="ARBA00022670"/>
    </source>
</evidence>
<feature type="active site" description="Charge relay system" evidence="7 8">
    <location>
        <position position="421"/>
    </location>
</feature>
<dbReference type="GO" id="GO:0005576">
    <property type="term" value="C:extracellular region"/>
    <property type="evidence" value="ECO:0007669"/>
    <property type="project" value="UniProtKB-SubCell"/>
</dbReference>
<evidence type="ECO:0000313" key="14">
    <source>
        <dbReference type="EMBL" id="QAV16242.1"/>
    </source>
</evidence>
<dbReference type="GeneID" id="95373277"/>
<sequence length="1075" mass="113262">MRKISLLVLAVLLVLSLSVPAFGAESPLSLKKSVSTPRYERPQAAKDALPGQVIVKYKEKADTMVMQGLMGPEKRAELPDPPSSKYKQRVGSKGLVTMEFPKSEPVSDVLEELENDPDVDFVEPVYPVWAAETKAAIRNGGAGQGSAVRTTTGSASAADSPAKAASLPNDPYVEQQWWYRAIQSDLADTSTLDAKLPGVVIAVVDTGVDSSHDDLKGSLVEGYNFVSNTPDTRDDNGHGTNVAGIAAALKDNGVGIAGVASGAKIMPVKVLDSEGYGRTDVITEGIYWAVDHGADVVNLSLTSASSSRVMEEAVQYALQRGVIVVSAAGNESNHWTGNDTGELDQVKGSEDPLAHRFVKDVAFPAKLPGVLAVGAVDWYPQTEFIVADFSNSGSSLSVVAPGVDIYSTNKGNGYTGRNGTSMAAPMVSGLAALILAGDEGLDDLTTSEKVERVGRIISETAKDLGPPGFDDEFGSGLIDVKKAMETPRISIQAANGSTNLTGTGELRADIRLLNKDGSLAADAGGAGKADLFTYTSNGTEPQFVKTLTFQASQGKASLTYKPDKAGKYILVAYNDEKSPLWVSGELTFQMKPQAPQASLRSGSYTGTQKVALTASDPGAQMYYTLTGAAPTVQSAAYTGPIEISRTQTLRVISAAGGAVSDVQTYRYEIVTSSGNTGGGDGNGKPSEETVTDVKADSTVIQEKGYAMLDVKVTDENLQPLLKNPDVALIGVQAVSAGKNNTAGAKVHLPASFFASGQSKGLLITTSEGILRMEAGSLQVDGSEEVVISLRRTHATESLTSAYPEGASPMSSILEIKITAGSRMIGNLQRPATVTLSHAAASDLGVDPEKMGAFVYSEDDSEWQYVKGTQNEGSMTFAVEGSSYAAVFSVDRTFADMSTHWAKRPVEVLAARQIVDGMDANRFVPQAGVTRAQFAAMLARLLQLPAAPDGKQQFRDVTKGAWYADVIARSYSAGLVSGVTDDRFMPDEPITREQMAAMLVRAFAYGSGIAPDELPVPKTASFADEGTAGAWAVSFMRKAAGLGLIDGYEDGTFKPLNGATRAESASVIYKLSAREY</sequence>
<keyword evidence="4 8" id="KW-0645">Protease</keyword>
<comment type="subcellular location">
    <subcellularLocation>
        <location evidence="1">Secreted</location>
    </subcellularLocation>
</comment>
<dbReference type="PROSITE" id="PS00138">
    <property type="entry name" value="SUBTILASE_SER"/>
    <property type="match status" value="1"/>
</dbReference>
<organism evidence="14 15">
    <name type="scientific">Paenibacillus chitinolyticus</name>
    <dbReference type="NCBI Taxonomy" id="79263"/>
    <lineage>
        <taxon>Bacteria</taxon>
        <taxon>Bacillati</taxon>
        <taxon>Bacillota</taxon>
        <taxon>Bacilli</taxon>
        <taxon>Bacillales</taxon>
        <taxon>Paenibacillaceae</taxon>
        <taxon>Paenibacillus</taxon>
    </lineage>
</organism>
<dbReference type="PANTHER" id="PTHR43806:SF11">
    <property type="entry name" value="CEREVISIN-RELATED"/>
    <property type="match status" value="1"/>
</dbReference>
<dbReference type="InterPro" id="IPR015500">
    <property type="entry name" value="Peptidase_S8_subtilisin-rel"/>
</dbReference>
<dbReference type="InterPro" id="IPR036852">
    <property type="entry name" value="Peptidase_S8/S53_dom_sf"/>
</dbReference>
<dbReference type="EMBL" id="CP026520">
    <property type="protein sequence ID" value="QAV16242.1"/>
    <property type="molecule type" value="Genomic_DNA"/>
</dbReference>
<dbReference type="InterPro" id="IPR023828">
    <property type="entry name" value="Peptidase_S8_Ser-AS"/>
</dbReference>
<dbReference type="SUPFAM" id="SSF52743">
    <property type="entry name" value="Subtilisin-like"/>
    <property type="match status" value="1"/>
</dbReference>
<dbReference type="RefSeq" id="WP_042231276.1">
    <property type="nucleotide sequence ID" value="NZ_CP026520.1"/>
</dbReference>
<dbReference type="PROSITE" id="PS51892">
    <property type="entry name" value="SUBTILASE"/>
    <property type="match status" value="1"/>
</dbReference>
<evidence type="ECO:0000256" key="2">
    <source>
        <dbReference type="ARBA" id="ARBA00011073"/>
    </source>
</evidence>
<feature type="domain" description="SLH" evidence="12">
    <location>
        <begin position="1018"/>
        <end position="1075"/>
    </location>
</feature>
<proteinExistence type="inferred from homology"/>
<dbReference type="PRINTS" id="PR00723">
    <property type="entry name" value="SUBTILISIN"/>
</dbReference>
<feature type="compositionally biased region" description="Low complexity" evidence="10">
    <location>
        <begin position="154"/>
        <end position="166"/>
    </location>
</feature>
<dbReference type="InterPro" id="IPR023827">
    <property type="entry name" value="Peptidase_S8_Asp-AS"/>
</dbReference>
<dbReference type="Pfam" id="PF22148">
    <property type="entry name" value="Fervidolysin_NPro-like"/>
    <property type="match status" value="1"/>
</dbReference>
<evidence type="ECO:0000256" key="11">
    <source>
        <dbReference type="SAM" id="SignalP"/>
    </source>
</evidence>
<dbReference type="Pfam" id="PF00082">
    <property type="entry name" value="Peptidase_S8"/>
    <property type="match status" value="1"/>
</dbReference>
<evidence type="ECO:0000256" key="7">
    <source>
        <dbReference type="PIRSR" id="PIRSR615500-1"/>
    </source>
</evidence>
<feature type="region of interest" description="Disordered" evidence="10">
    <location>
        <begin position="672"/>
        <end position="693"/>
    </location>
</feature>
<protein>
    <submittedName>
        <fullName evidence="13">S8 family serine peptidase</fullName>
    </submittedName>
</protein>
<dbReference type="PROSITE" id="PS00136">
    <property type="entry name" value="SUBTILASE_ASP"/>
    <property type="match status" value="1"/>
</dbReference>
<dbReference type="GO" id="GO:0004252">
    <property type="term" value="F:serine-type endopeptidase activity"/>
    <property type="evidence" value="ECO:0007669"/>
    <property type="project" value="UniProtKB-UniRule"/>
</dbReference>
<dbReference type="PROSITE" id="PS51272">
    <property type="entry name" value="SLH"/>
    <property type="match status" value="3"/>
</dbReference>
<dbReference type="InterPro" id="IPR034084">
    <property type="entry name" value="Thermitase-like_dom"/>
</dbReference>
<keyword evidence="6 8" id="KW-0720">Serine protease</keyword>
<dbReference type="AlphaFoldDB" id="A0A410WPG5"/>
<reference evidence="14 15" key="1">
    <citation type="submission" date="2018-01" db="EMBL/GenBank/DDBJ databases">
        <title>The whole genome sequencing and assembly of Paenibacillus chitinolyticus KCCM 41400 strain.</title>
        <authorList>
            <person name="Kim J.-Y."/>
            <person name="Park M.-K."/>
            <person name="Lee Y.-J."/>
            <person name="Yi H."/>
            <person name="Bahn Y.-S."/>
            <person name="Kim J.F."/>
            <person name="Lee D.-W."/>
        </authorList>
    </citation>
    <scope>NUCLEOTIDE SEQUENCE [LARGE SCALE GENOMIC DNA]</scope>
    <source>
        <strain evidence="14 15">KCCM 41400</strain>
    </source>
</reference>
<feature type="active site" description="Charge relay system" evidence="7 8">
    <location>
        <position position="205"/>
    </location>
</feature>
<feature type="signal peptide" evidence="11">
    <location>
        <begin position="1"/>
        <end position="23"/>
    </location>
</feature>
<dbReference type="PANTHER" id="PTHR43806">
    <property type="entry name" value="PEPTIDASE S8"/>
    <property type="match status" value="1"/>
</dbReference>
<evidence type="ECO:0000313" key="16">
    <source>
        <dbReference type="Proteomes" id="UP001527202"/>
    </source>
</evidence>
<reference evidence="13 16" key="2">
    <citation type="submission" date="2022-05" db="EMBL/GenBank/DDBJ databases">
        <title>Genome Sequencing of Bee-Associated Microbes.</title>
        <authorList>
            <person name="Dunlap C."/>
        </authorList>
    </citation>
    <scope>NUCLEOTIDE SEQUENCE [LARGE SCALE GENOMIC DNA]</scope>
    <source>
        <strain evidence="13 16">NRRL B-23120</strain>
    </source>
</reference>
<feature type="chain" id="PRO_5019064178" evidence="11">
    <location>
        <begin position="24"/>
        <end position="1075"/>
    </location>
</feature>
<dbReference type="PROSITE" id="PS00137">
    <property type="entry name" value="SUBTILASE_HIS"/>
    <property type="match status" value="1"/>
</dbReference>
<evidence type="ECO:0000313" key="13">
    <source>
        <dbReference type="EMBL" id="MCY9598700.1"/>
    </source>
</evidence>
<keyword evidence="3" id="KW-0964">Secreted</keyword>
<feature type="active site" description="Charge relay system" evidence="7 8">
    <location>
        <position position="238"/>
    </location>
</feature>
<dbReference type="OrthoDB" id="9798386at2"/>
<evidence type="ECO:0000313" key="15">
    <source>
        <dbReference type="Proteomes" id="UP000288943"/>
    </source>
</evidence>
<dbReference type="InterPro" id="IPR050131">
    <property type="entry name" value="Peptidase_S8_subtilisin-like"/>
</dbReference>
<feature type="region of interest" description="Disordered" evidence="10">
    <location>
        <begin position="140"/>
        <end position="167"/>
    </location>
</feature>
<name>A0A410WPG5_9BACL</name>
<evidence type="ECO:0000256" key="1">
    <source>
        <dbReference type="ARBA" id="ARBA00004613"/>
    </source>
</evidence>
<dbReference type="CDD" id="cd07484">
    <property type="entry name" value="Peptidases_S8_Thermitase_like"/>
    <property type="match status" value="1"/>
</dbReference>
<feature type="domain" description="SLH" evidence="12">
    <location>
        <begin position="949"/>
        <end position="1012"/>
    </location>
</feature>
<dbReference type="InterPro" id="IPR000209">
    <property type="entry name" value="Peptidase_S8/S53_dom"/>
</dbReference>
<evidence type="ECO:0000256" key="8">
    <source>
        <dbReference type="PROSITE-ProRule" id="PRU01240"/>
    </source>
</evidence>
<accession>A0A410WPG5</accession>
<evidence type="ECO:0000256" key="6">
    <source>
        <dbReference type="ARBA" id="ARBA00022825"/>
    </source>
</evidence>
<keyword evidence="16" id="KW-1185">Reference proteome</keyword>
<dbReference type="InterPro" id="IPR054399">
    <property type="entry name" value="Fervidolysin-like_N_prodom"/>
</dbReference>